<proteinExistence type="predicted"/>
<name>A0AAD4R4L1_9BILA</name>
<gene>
    <name evidence="1" type="ORF">DdX_11309</name>
</gene>
<dbReference type="EMBL" id="JAKKPZ010000030">
    <property type="protein sequence ID" value="KAI1709521.1"/>
    <property type="molecule type" value="Genomic_DNA"/>
</dbReference>
<evidence type="ECO:0000313" key="2">
    <source>
        <dbReference type="Proteomes" id="UP001201812"/>
    </source>
</evidence>
<dbReference type="Proteomes" id="UP001201812">
    <property type="component" value="Unassembled WGS sequence"/>
</dbReference>
<organism evidence="1 2">
    <name type="scientific">Ditylenchus destructor</name>
    <dbReference type="NCBI Taxonomy" id="166010"/>
    <lineage>
        <taxon>Eukaryota</taxon>
        <taxon>Metazoa</taxon>
        <taxon>Ecdysozoa</taxon>
        <taxon>Nematoda</taxon>
        <taxon>Chromadorea</taxon>
        <taxon>Rhabditida</taxon>
        <taxon>Tylenchina</taxon>
        <taxon>Tylenchomorpha</taxon>
        <taxon>Sphaerularioidea</taxon>
        <taxon>Anguinidae</taxon>
        <taxon>Anguininae</taxon>
        <taxon>Ditylenchus</taxon>
    </lineage>
</organism>
<protein>
    <submittedName>
        <fullName evidence="1">Uncharacterized protein</fullName>
    </submittedName>
</protein>
<evidence type="ECO:0000313" key="1">
    <source>
        <dbReference type="EMBL" id="KAI1709521.1"/>
    </source>
</evidence>
<sequence length="71" mass="8271">MIACCNLKLCPFFKWTGDWEKKECDGIVEYLIRERDLAKSERLAPDSLSDGQWLHGLKIDLKSDSLRRAEQ</sequence>
<reference evidence="1" key="1">
    <citation type="submission" date="2022-01" db="EMBL/GenBank/DDBJ databases">
        <title>Genome Sequence Resource for Two Populations of Ditylenchus destructor, the Migratory Endoparasitic Phytonematode.</title>
        <authorList>
            <person name="Zhang H."/>
            <person name="Lin R."/>
            <person name="Xie B."/>
        </authorList>
    </citation>
    <scope>NUCLEOTIDE SEQUENCE</scope>
    <source>
        <strain evidence="1">BazhouSP</strain>
    </source>
</reference>
<accession>A0AAD4R4L1</accession>
<keyword evidence="2" id="KW-1185">Reference proteome</keyword>
<dbReference type="AlphaFoldDB" id="A0AAD4R4L1"/>
<comment type="caution">
    <text evidence="1">The sequence shown here is derived from an EMBL/GenBank/DDBJ whole genome shotgun (WGS) entry which is preliminary data.</text>
</comment>